<gene>
    <name evidence="1" type="ORF">DQ403_00885</name>
</gene>
<reference evidence="1 2" key="1">
    <citation type="submission" date="2018-06" db="EMBL/GenBank/DDBJ databases">
        <title>Whole genome sequencing of four bacterial strains from South Shetland trench revealing bio-synthetic gene clusters.</title>
        <authorList>
            <person name="Abdel-Mageed W.M."/>
            <person name="Lehri B."/>
            <person name="Jarmusch S.A."/>
            <person name="Miranda K."/>
            <person name="Goodfellow M."/>
            <person name="Jaspars M."/>
            <person name="Karlyshev A.V."/>
        </authorList>
    </citation>
    <scope>NUCLEOTIDE SEQUENCE [LARGE SCALE GENOMIC DNA]</scope>
    <source>
        <strain evidence="1 2">SST2</strain>
    </source>
</reference>
<organism evidence="1 2">
    <name type="scientific">Stutzerimonas zhaodongensis</name>
    <dbReference type="NCBI Taxonomy" id="1176257"/>
    <lineage>
        <taxon>Bacteria</taxon>
        <taxon>Pseudomonadati</taxon>
        <taxon>Pseudomonadota</taxon>
        <taxon>Gammaproteobacteria</taxon>
        <taxon>Pseudomonadales</taxon>
        <taxon>Pseudomonadaceae</taxon>
        <taxon>Stutzerimonas</taxon>
    </lineage>
</organism>
<comment type="caution">
    <text evidence="1">The sequence shown here is derived from an EMBL/GenBank/DDBJ whole genome shotgun (WGS) entry which is preliminary data.</text>
</comment>
<dbReference type="EMBL" id="QNTV01000001">
    <property type="protein sequence ID" value="RBA62189.1"/>
    <property type="molecule type" value="Genomic_DNA"/>
</dbReference>
<protein>
    <submittedName>
        <fullName evidence="1">Uncharacterized protein</fullName>
    </submittedName>
</protein>
<sequence length="92" mass="10144">MTDCESRLLPFPHRPRSSASRSVLAAVSTRPPVLAEAELRADMVKDLLQQITGPDGFYPQDLRLKMTVYAAEALLDEMVVLYRRALTGPATG</sequence>
<evidence type="ECO:0000313" key="1">
    <source>
        <dbReference type="EMBL" id="RBA62189.1"/>
    </source>
</evidence>
<name>A0A365Q029_9GAMM</name>
<proteinExistence type="predicted"/>
<dbReference type="AlphaFoldDB" id="A0A365Q029"/>
<dbReference type="Proteomes" id="UP000252554">
    <property type="component" value="Unassembled WGS sequence"/>
</dbReference>
<accession>A0A365Q029</accession>
<evidence type="ECO:0000313" key="2">
    <source>
        <dbReference type="Proteomes" id="UP000252554"/>
    </source>
</evidence>